<comment type="caution">
    <text evidence="1">The sequence shown here is derived from an EMBL/GenBank/DDBJ whole genome shotgun (WGS) entry which is preliminary data.</text>
</comment>
<evidence type="ECO:0000313" key="1">
    <source>
        <dbReference type="EMBL" id="MCI4685093.1"/>
    </source>
</evidence>
<name>A0ABS9ZBI7_9HYPH</name>
<reference evidence="1" key="1">
    <citation type="journal article" date="2022" name="ISME J.">
        <title>Identification of active gaseous-alkane degraders at natural gas seeps.</title>
        <authorList>
            <person name="Farhan Ul Haque M."/>
            <person name="Hernandez M."/>
            <person name="Crombie A.T."/>
            <person name="Murrell J.C."/>
        </authorList>
    </citation>
    <scope>NUCLEOTIDE SEQUENCE</scope>
    <source>
        <strain evidence="1">PC2</strain>
    </source>
</reference>
<dbReference type="Proteomes" id="UP001139104">
    <property type="component" value="Unassembled WGS sequence"/>
</dbReference>
<proteinExistence type="predicted"/>
<dbReference type="EMBL" id="JAIVFP010000005">
    <property type="protein sequence ID" value="MCI4685093.1"/>
    <property type="molecule type" value="Genomic_DNA"/>
</dbReference>
<accession>A0ABS9ZBI7</accession>
<sequence length="143" mass="16188">MARIVRPLRGRLQVTLPFRPGSGNYDLLHDICGQQTKPEYNRERRYFEVAPAHLRTLIEQLPAELGRPVEVVLHGASQTRCVVECWRDASPDTIWTCVCSCAGKFHGTKIQPSTQIDDRLSVDTEYTTETYTAWPDGRVTSSP</sequence>
<evidence type="ECO:0000313" key="2">
    <source>
        <dbReference type="Proteomes" id="UP001139104"/>
    </source>
</evidence>
<gene>
    <name evidence="1" type="ORF">K2U94_20425</name>
</gene>
<protein>
    <submittedName>
        <fullName evidence="1">Uncharacterized protein</fullName>
    </submittedName>
</protein>
<organism evidence="1 2">
    <name type="scientific">Candidatus Rhodoblastus alkanivorans</name>
    <dbReference type="NCBI Taxonomy" id="2954117"/>
    <lineage>
        <taxon>Bacteria</taxon>
        <taxon>Pseudomonadati</taxon>
        <taxon>Pseudomonadota</taxon>
        <taxon>Alphaproteobacteria</taxon>
        <taxon>Hyphomicrobiales</taxon>
        <taxon>Rhodoblastaceae</taxon>
        <taxon>Rhodoblastus</taxon>
    </lineage>
</organism>
<dbReference type="RefSeq" id="WP_243069112.1">
    <property type="nucleotide sequence ID" value="NZ_JAIVFP010000005.1"/>
</dbReference>
<keyword evidence="2" id="KW-1185">Reference proteome</keyword>